<keyword evidence="2" id="KW-1185">Reference proteome</keyword>
<evidence type="ECO:0000313" key="1">
    <source>
        <dbReference type="EMBL" id="UOE43194.1"/>
    </source>
</evidence>
<evidence type="ECO:0000313" key="2">
    <source>
        <dbReference type="Proteomes" id="UP000832097"/>
    </source>
</evidence>
<protein>
    <submittedName>
        <fullName evidence="1">DUF1048 domain-containing protein</fullName>
    </submittedName>
</protein>
<dbReference type="Gene3D" id="1.10.1900.10">
    <property type="entry name" value="c-terminal domain of poly(a) binding protein"/>
    <property type="match status" value="1"/>
</dbReference>
<dbReference type="SUPFAM" id="SSF158560">
    <property type="entry name" value="BH3980-like"/>
    <property type="match status" value="1"/>
</dbReference>
<reference evidence="1 2" key="1">
    <citation type="submission" date="2022-03" db="EMBL/GenBank/DDBJ databases">
        <title>Mucilaginibacter sp. isolated from the gut of Protaetia brevitarsis seulensis larvae.</title>
        <authorList>
            <person name="Won M."/>
            <person name="Kim S.-J."/>
            <person name="Kwon S.-W."/>
        </authorList>
    </citation>
    <scope>NUCLEOTIDE SEQUENCE [LARGE SCALE GENOMIC DNA]</scope>
    <source>
        <strain evidence="1 2">CFWR-12</strain>
    </source>
</reference>
<accession>A0ABY4BWB2</accession>
<dbReference type="Pfam" id="PF06304">
    <property type="entry name" value="DUF1048"/>
    <property type="match status" value="1"/>
</dbReference>
<gene>
    <name evidence="1" type="ORF">MTO99_13495</name>
</gene>
<name>A0ABY4BWB2_9MICO</name>
<sequence>MAAKWIETITGSLDDKKQYKQYKARLEALPGKYRTAAQALDRYVIYSGGVVKSDVMLRMFDDLATLFEQAAADGTPVSAIVGDDPVEFAETFLANYADGQWRNKEKQRLTDAIGEATADEN</sequence>
<dbReference type="EMBL" id="CP094528">
    <property type="protein sequence ID" value="UOE43194.1"/>
    <property type="molecule type" value="Genomic_DNA"/>
</dbReference>
<dbReference type="InterPro" id="IPR008316">
    <property type="entry name" value="UCP029876"/>
</dbReference>
<dbReference type="RefSeq" id="WP_243554156.1">
    <property type="nucleotide sequence ID" value="NZ_CP094528.1"/>
</dbReference>
<organism evidence="1 2">
    <name type="scientific">Agromyces larvae</name>
    <dbReference type="NCBI Taxonomy" id="2929802"/>
    <lineage>
        <taxon>Bacteria</taxon>
        <taxon>Bacillati</taxon>
        <taxon>Actinomycetota</taxon>
        <taxon>Actinomycetes</taxon>
        <taxon>Micrococcales</taxon>
        <taxon>Microbacteriaceae</taxon>
        <taxon>Agromyces</taxon>
    </lineage>
</organism>
<dbReference type="Proteomes" id="UP000832097">
    <property type="component" value="Chromosome"/>
</dbReference>
<proteinExistence type="predicted"/>